<comment type="similarity">
    <text evidence="1">Belongs to the Luc7 family.</text>
</comment>
<dbReference type="InterPro" id="IPR004882">
    <property type="entry name" value="Luc7-rel"/>
</dbReference>
<dbReference type="EMBL" id="CP075156">
    <property type="protein sequence ID" value="UTX44163.1"/>
    <property type="molecule type" value="Genomic_DNA"/>
</dbReference>
<dbReference type="Proteomes" id="UP001059546">
    <property type="component" value="Chromosome X"/>
</dbReference>
<sequence>MTDRAREVLDMLLGPDRDVYDPSRTSSARTNVCTYMLVSFCPFELFRNTRRSIGRCKYSNHEEYYKAEYNRSGRERHEEYEWEFLRLLVEIVLRVQDEIRECGAEEVADISLLGKIKEKEEAFNRMYQSIERLGMEGNVEEAWHIFNECEKAKEELEKMKEAYYVKNSGAGMGKCSICGVNLILSDTNVKINRHLGGKLHRGYLQVRSKLGELLEKFGISSVAEIFPEGFSFKYLRR</sequence>
<evidence type="ECO:0000256" key="1">
    <source>
        <dbReference type="ARBA" id="ARBA00005655"/>
    </source>
</evidence>
<reference evidence="2" key="1">
    <citation type="submission" date="2021-05" db="EMBL/GenBank/DDBJ databases">
        <title>Encephalitozoon hellem ATCC 50604 Complete Genome.</title>
        <authorList>
            <person name="Mascarenhas dos Santos A.C."/>
            <person name="Julian A.T."/>
            <person name="Pombert J.-F."/>
        </authorList>
    </citation>
    <scope>NUCLEOTIDE SEQUENCE</scope>
    <source>
        <strain evidence="2">ATCC 50604</strain>
    </source>
</reference>
<dbReference type="GO" id="GO:0006376">
    <property type="term" value="P:mRNA splice site recognition"/>
    <property type="evidence" value="ECO:0007669"/>
    <property type="project" value="InterPro"/>
</dbReference>
<dbReference type="Pfam" id="PF03194">
    <property type="entry name" value="LUC7"/>
    <property type="match status" value="1"/>
</dbReference>
<dbReference type="GO" id="GO:0005685">
    <property type="term" value="C:U1 snRNP"/>
    <property type="evidence" value="ECO:0007669"/>
    <property type="project" value="InterPro"/>
</dbReference>
<protein>
    <submittedName>
        <fullName evidence="2">Luc7-like protein</fullName>
    </submittedName>
</protein>
<evidence type="ECO:0000313" key="3">
    <source>
        <dbReference type="Proteomes" id="UP001059546"/>
    </source>
</evidence>
<proteinExistence type="inferred from homology"/>
<dbReference type="AlphaFoldDB" id="A0A9Q9CE26"/>
<gene>
    <name evidence="2" type="ORF">GPU96_10g19530</name>
</gene>
<organism evidence="2 3">
    <name type="scientific">Encephalitozoon hellem</name>
    <name type="common">Microsporidian parasite</name>
    <dbReference type="NCBI Taxonomy" id="27973"/>
    <lineage>
        <taxon>Eukaryota</taxon>
        <taxon>Fungi</taxon>
        <taxon>Fungi incertae sedis</taxon>
        <taxon>Microsporidia</taxon>
        <taxon>Unikaryonidae</taxon>
        <taxon>Encephalitozoon</taxon>
    </lineage>
</organism>
<name>A0A9Q9CE26_ENCHE</name>
<dbReference type="GO" id="GO:0003729">
    <property type="term" value="F:mRNA binding"/>
    <property type="evidence" value="ECO:0007669"/>
    <property type="project" value="InterPro"/>
</dbReference>
<accession>A0A9Q9CE26</accession>
<evidence type="ECO:0000313" key="2">
    <source>
        <dbReference type="EMBL" id="UTX44163.1"/>
    </source>
</evidence>
<dbReference type="PANTHER" id="PTHR12375">
    <property type="entry name" value="RNA-BINDING PROTEIN LUC7-RELATED"/>
    <property type="match status" value="1"/>
</dbReference>